<sequence length="92" mass="9976">MKSTFIDNNNLQKTIKQGYSTTLQSSLYAKSHCHAQLAQNAALSSPLKPTGTVPKCKTLVTGHAMHQLTTNVARDYDQPCRVALCPTVSDDA</sequence>
<dbReference type="AlphaFoldDB" id="A0ABD0LSY8"/>
<evidence type="ECO:0000313" key="2">
    <source>
        <dbReference type="Proteomes" id="UP001519460"/>
    </source>
</evidence>
<comment type="caution">
    <text evidence="1">The sequence shown here is derived from an EMBL/GenBank/DDBJ whole genome shotgun (WGS) entry which is preliminary data.</text>
</comment>
<proteinExistence type="predicted"/>
<keyword evidence="2" id="KW-1185">Reference proteome</keyword>
<reference evidence="1 2" key="1">
    <citation type="journal article" date="2023" name="Sci. Data">
        <title>Genome assembly of the Korean intertidal mud-creeper Batillaria attramentaria.</title>
        <authorList>
            <person name="Patra A.K."/>
            <person name="Ho P.T."/>
            <person name="Jun S."/>
            <person name="Lee S.J."/>
            <person name="Kim Y."/>
            <person name="Won Y.J."/>
        </authorList>
    </citation>
    <scope>NUCLEOTIDE SEQUENCE [LARGE SCALE GENOMIC DNA]</scope>
    <source>
        <strain evidence="1">Wonlab-2016</strain>
    </source>
</reference>
<protein>
    <submittedName>
        <fullName evidence="1">Uncharacterized protein</fullName>
    </submittedName>
</protein>
<name>A0ABD0LSY8_9CAEN</name>
<dbReference type="Proteomes" id="UP001519460">
    <property type="component" value="Unassembled WGS sequence"/>
</dbReference>
<organism evidence="1 2">
    <name type="scientific">Batillaria attramentaria</name>
    <dbReference type="NCBI Taxonomy" id="370345"/>
    <lineage>
        <taxon>Eukaryota</taxon>
        <taxon>Metazoa</taxon>
        <taxon>Spiralia</taxon>
        <taxon>Lophotrochozoa</taxon>
        <taxon>Mollusca</taxon>
        <taxon>Gastropoda</taxon>
        <taxon>Caenogastropoda</taxon>
        <taxon>Sorbeoconcha</taxon>
        <taxon>Cerithioidea</taxon>
        <taxon>Batillariidae</taxon>
        <taxon>Batillaria</taxon>
    </lineage>
</organism>
<accession>A0ABD0LSY8</accession>
<evidence type="ECO:0000313" key="1">
    <source>
        <dbReference type="EMBL" id="KAK7502715.1"/>
    </source>
</evidence>
<gene>
    <name evidence="1" type="ORF">BaRGS_00005965</name>
</gene>
<dbReference type="EMBL" id="JACVVK020000024">
    <property type="protein sequence ID" value="KAK7502715.1"/>
    <property type="molecule type" value="Genomic_DNA"/>
</dbReference>